<evidence type="ECO:0000259" key="9">
    <source>
        <dbReference type="Pfam" id="PF01529"/>
    </source>
</evidence>
<keyword evidence="5 8" id="KW-0472">Membrane</keyword>
<keyword evidence="4 8" id="KW-1133">Transmembrane helix</keyword>
<dbReference type="PANTHER" id="PTHR22883:SF23">
    <property type="entry name" value="PALMITOYLTRANSFERASE ZDHHC6"/>
    <property type="match status" value="1"/>
</dbReference>
<evidence type="ECO:0000256" key="3">
    <source>
        <dbReference type="ARBA" id="ARBA00022692"/>
    </source>
</evidence>
<dbReference type="InterPro" id="IPR039859">
    <property type="entry name" value="PFA4/ZDH16/20/ERF2-like"/>
</dbReference>
<evidence type="ECO:0000256" key="6">
    <source>
        <dbReference type="ARBA" id="ARBA00023315"/>
    </source>
</evidence>
<comment type="caution">
    <text evidence="10">The sequence shown here is derived from an EMBL/GenBank/DDBJ whole genome shotgun (WGS) entry which is preliminary data.</text>
</comment>
<feature type="transmembrane region" description="Helical" evidence="8">
    <location>
        <begin position="174"/>
        <end position="195"/>
    </location>
</feature>
<keyword evidence="3 8" id="KW-0812">Transmembrane</keyword>
<keyword evidence="11" id="KW-1185">Reference proteome</keyword>
<feature type="transmembrane region" description="Helical" evidence="8">
    <location>
        <begin position="56"/>
        <end position="75"/>
    </location>
</feature>
<evidence type="ECO:0000313" key="11">
    <source>
        <dbReference type="Proteomes" id="UP001178507"/>
    </source>
</evidence>
<feature type="transmembrane region" description="Helical" evidence="8">
    <location>
        <begin position="87"/>
        <end position="107"/>
    </location>
</feature>
<feature type="transmembrane region" description="Helical" evidence="8">
    <location>
        <begin position="215"/>
        <end position="234"/>
    </location>
</feature>
<feature type="domain" description="Palmitoyltransferase DHHC" evidence="9">
    <location>
        <begin position="144"/>
        <end position="232"/>
    </location>
</feature>
<comment type="catalytic activity">
    <reaction evidence="8">
        <text>L-cysteinyl-[protein] + hexadecanoyl-CoA = S-hexadecanoyl-L-cysteinyl-[protein] + CoA</text>
        <dbReference type="Rhea" id="RHEA:36683"/>
        <dbReference type="Rhea" id="RHEA-COMP:10131"/>
        <dbReference type="Rhea" id="RHEA-COMP:11032"/>
        <dbReference type="ChEBI" id="CHEBI:29950"/>
        <dbReference type="ChEBI" id="CHEBI:57287"/>
        <dbReference type="ChEBI" id="CHEBI:57379"/>
        <dbReference type="ChEBI" id="CHEBI:74151"/>
        <dbReference type="EC" id="2.3.1.225"/>
    </reaction>
</comment>
<comment type="subcellular location">
    <subcellularLocation>
        <location evidence="1">Membrane</location>
        <topology evidence="1">Multi-pass membrane protein</topology>
    </subcellularLocation>
</comment>
<dbReference type="GO" id="GO:0005783">
    <property type="term" value="C:endoplasmic reticulum"/>
    <property type="evidence" value="ECO:0007669"/>
    <property type="project" value="TreeGrafter"/>
</dbReference>
<evidence type="ECO:0000256" key="1">
    <source>
        <dbReference type="ARBA" id="ARBA00004141"/>
    </source>
</evidence>
<dbReference type="InterPro" id="IPR001594">
    <property type="entry name" value="Palmitoyltrfase_DHHC"/>
</dbReference>
<protein>
    <recommendedName>
        <fullName evidence="8">Palmitoyltransferase</fullName>
        <ecNumber evidence="8">2.3.1.225</ecNumber>
    </recommendedName>
</protein>
<accession>A0AA36NCQ2</accession>
<keyword evidence="2 8" id="KW-0808">Transferase</keyword>
<evidence type="ECO:0000256" key="8">
    <source>
        <dbReference type="RuleBase" id="RU079119"/>
    </source>
</evidence>
<evidence type="ECO:0000313" key="10">
    <source>
        <dbReference type="EMBL" id="CAJ1407600.1"/>
    </source>
</evidence>
<dbReference type="GO" id="GO:0006612">
    <property type="term" value="P:protein targeting to membrane"/>
    <property type="evidence" value="ECO:0007669"/>
    <property type="project" value="TreeGrafter"/>
</dbReference>
<dbReference type="GO" id="GO:0016020">
    <property type="term" value="C:membrane"/>
    <property type="evidence" value="ECO:0007669"/>
    <property type="project" value="UniProtKB-SubCell"/>
</dbReference>
<dbReference type="Pfam" id="PF01529">
    <property type="entry name" value="DHHC"/>
    <property type="match status" value="1"/>
</dbReference>
<dbReference type="EC" id="2.3.1.225" evidence="8"/>
<comment type="similarity">
    <text evidence="7">Belongs to the DHHC palmitoyltransferase family. PFA5 subfamily.</text>
</comment>
<evidence type="ECO:0000256" key="2">
    <source>
        <dbReference type="ARBA" id="ARBA00022679"/>
    </source>
</evidence>
<evidence type="ECO:0000256" key="7">
    <source>
        <dbReference type="ARBA" id="ARBA00038298"/>
    </source>
</evidence>
<evidence type="ECO:0000256" key="4">
    <source>
        <dbReference type="ARBA" id="ARBA00022989"/>
    </source>
</evidence>
<dbReference type="Proteomes" id="UP001178507">
    <property type="component" value="Unassembled WGS sequence"/>
</dbReference>
<comment type="domain">
    <text evidence="8">The DHHC domain is required for palmitoyltransferase activity.</text>
</comment>
<proteinExistence type="inferred from homology"/>
<reference evidence="10" key="1">
    <citation type="submission" date="2023-08" db="EMBL/GenBank/DDBJ databases">
        <authorList>
            <person name="Chen Y."/>
            <person name="Shah S."/>
            <person name="Dougan E. K."/>
            <person name="Thang M."/>
            <person name="Chan C."/>
        </authorList>
    </citation>
    <scope>NUCLEOTIDE SEQUENCE</scope>
</reference>
<keyword evidence="6 8" id="KW-0012">Acyltransferase</keyword>
<name>A0AA36NCQ2_9DINO</name>
<dbReference type="PROSITE" id="PS50216">
    <property type="entry name" value="DHHC"/>
    <property type="match status" value="1"/>
</dbReference>
<organism evidence="10 11">
    <name type="scientific">Effrenium voratum</name>
    <dbReference type="NCBI Taxonomy" id="2562239"/>
    <lineage>
        <taxon>Eukaryota</taxon>
        <taxon>Sar</taxon>
        <taxon>Alveolata</taxon>
        <taxon>Dinophyceae</taxon>
        <taxon>Suessiales</taxon>
        <taxon>Symbiodiniaceae</taxon>
        <taxon>Effrenium</taxon>
    </lineage>
</organism>
<gene>
    <name evidence="10" type="ORF">EVOR1521_LOCUS29246</name>
</gene>
<sequence>MCAPERRAKLRGFFRACADRARIPWPSGAKRLNAGALAAAAVLWALRRLLELSSCWQWVLFWLVLGGLHLAWVHLTCLQLNMRSDYLVSWLLVSIAGLYYDFLVHVWRRQSWFQILWCHALLAEVLASFLAALLLKPKQEDSESMCRVCGHIVPGRDHHCVWINQCVGSHNHRAFLCFLLGLTVLSWSYACMVLSADLEFWTEMRCPPPVDGALYAAAGGIFTSLLLLGQVISISTMA</sequence>
<dbReference type="GO" id="GO:0005794">
    <property type="term" value="C:Golgi apparatus"/>
    <property type="evidence" value="ECO:0007669"/>
    <property type="project" value="TreeGrafter"/>
</dbReference>
<dbReference type="GO" id="GO:0019706">
    <property type="term" value="F:protein-cysteine S-palmitoyltransferase activity"/>
    <property type="evidence" value="ECO:0007669"/>
    <property type="project" value="UniProtKB-EC"/>
</dbReference>
<feature type="transmembrane region" description="Helical" evidence="8">
    <location>
        <begin position="113"/>
        <end position="135"/>
    </location>
</feature>
<dbReference type="PANTHER" id="PTHR22883">
    <property type="entry name" value="ZINC FINGER DHHC DOMAIN CONTAINING PROTEIN"/>
    <property type="match status" value="1"/>
</dbReference>
<evidence type="ECO:0000256" key="5">
    <source>
        <dbReference type="ARBA" id="ARBA00023136"/>
    </source>
</evidence>
<dbReference type="EMBL" id="CAUJNA010003679">
    <property type="protein sequence ID" value="CAJ1407600.1"/>
    <property type="molecule type" value="Genomic_DNA"/>
</dbReference>
<dbReference type="AlphaFoldDB" id="A0AA36NCQ2"/>